<keyword evidence="2" id="KW-1185">Reference proteome</keyword>
<organism evidence="1 2">
    <name type="scientific">Leptidea sinapis</name>
    <dbReference type="NCBI Taxonomy" id="189913"/>
    <lineage>
        <taxon>Eukaryota</taxon>
        <taxon>Metazoa</taxon>
        <taxon>Ecdysozoa</taxon>
        <taxon>Arthropoda</taxon>
        <taxon>Hexapoda</taxon>
        <taxon>Insecta</taxon>
        <taxon>Pterygota</taxon>
        <taxon>Neoptera</taxon>
        <taxon>Endopterygota</taxon>
        <taxon>Lepidoptera</taxon>
        <taxon>Glossata</taxon>
        <taxon>Ditrysia</taxon>
        <taxon>Papilionoidea</taxon>
        <taxon>Pieridae</taxon>
        <taxon>Dismorphiinae</taxon>
        <taxon>Leptidea</taxon>
    </lineage>
</organism>
<gene>
    <name evidence="1" type="ORF">LSINAPIS_LOCUS164</name>
</gene>
<sequence length="70" mass="8272">MFSWSYCEDFHDGEIWNQKGMAKGVKHSQEAWLRLYRRLTVQDLCTNVVVSPGDVERRPRIEGGLDLFNW</sequence>
<protein>
    <submittedName>
        <fullName evidence="1">Uncharacterized protein</fullName>
    </submittedName>
</protein>
<proteinExistence type="predicted"/>
<reference evidence="1 2" key="1">
    <citation type="submission" date="2017-07" db="EMBL/GenBank/DDBJ databases">
        <authorList>
            <person name="Talla V."/>
            <person name="Backstrom N."/>
        </authorList>
    </citation>
    <scope>NUCLEOTIDE SEQUENCE [LARGE SCALE GENOMIC DNA]</scope>
</reference>
<dbReference type="AlphaFoldDB" id="A0A5E4PK86"/>
<evidence type="ECO:0000313" key="2">
    <source>
        <dbReference type="Proteomes" id="UP000324832"/>
    </source>
</evidence>
<evidence type="ECO:0000313" key="1">
    <source>
        <dbReference type="EMBL" id="VVC86321.1"/>
    </source>
</evidence>
<name>A0A5E4PK86_9NEOP</name>
<dbReference type="Proteomes" id="UP000324832">
    <property type="component" value="Unassembled WGS sequence"/>
</dbReference>
<dbReference type="EMBL" id="FZQP02000002">
    <property type="protein sequence ID" value="VVC86321.1"/>
    <property type="molecule type" value="Genomic_DNA"/>
</dbReference>
<accession>A0A5E4PK86</accession>